<evidence type="ECO:0000256" key="1">
    <source>
        <dbReference type="SAM" id="Phobius"/>
    </source>
</evidence>
<gene>
    <name evidence="2" type="ORF">SAMN05444583_102241</name>
</gene>
<protein>
    <submittedName>
        <fullName evidence="2">Low temperature requirement protein LtrA</fullName>
    </submittedName>
</protein>
<feature type="transmembrane region" description="Helical" evidence="1">
    <location>
        <begin position="74"/>
        <end position="94"/>
    </location>
</feature>
<dbReference type="AlphaFoldDB" id="A0A1H7HVV6"/>
<feature type="transmembrane region" description="Helical" evidence="1">
    <location>
        <begin position="223"/>
        <end position="242"/>
    </location>
</feature>
<reference evidence="3" key="1">
    <citation type="submission" date="2016-10" db="EMBL/GenBank/DDBJ databases">
        <authorList>
            <person name="Varghese N."/>
            <person name="Submissions S."/>
        </authorList>
    </citation>
    <scope>NUCLEOTIDE SEQUENCE [LARGE SCALE GENOMIC DNA]</scope>
    <source>
        <strain evidence="3">DSM 44675</strain>
    </source>
</reference>
<feature type="transmembrane region" description="Helical" evidence="1">
    <location>
        <begin position="45"/>
        <end position="62"/>
    </location>
</feature>
<dbReference type="PANTHER" id="PTHR36840">
    <property type="entry name" value="BLL5714 PROTEIN"/>
    <property type="match status" value="1"/>
</dbReference>
<feature type="transmembrane region" description="Helical" evidence="1">
    <location>
        <begin position="162"/>
        <end position="183"/>
    </location>
</feature>
<evidence type="ECO:0000313" key="3">
    <source>
        <dbReference type="Proteomes" id="UP000198677"/>
    </source>
</evidence>
<keyword evidence="1" id="KW-1133">Transmembrane helix</keyword>
<feature type="transmembrane region" description="Helical" evidence="1">
    <location>
        <begin position="340"/>
        <end position="358"/>
    </location>
</feature>
<evidence type="ECO:0000313" key="2">
    <source>
        <dbReference type="EMBL" id="SEK54318.1"/>
    </source>
</evidence>
<feature type="transmembrane region" description="Helical" evidence="1">
    <location>
        <begin position="106"/>
        <end position="124"/>
    </location>
</feature>
<dbReference type="PANTHER" id="PTHR36840:SF1">
    <property type="entry name" value="BLL5714 PROTEIN"/>
    <property type="match status" value="1"/>
</dbReference>
<name>A0A1H7HVV6_9NOCA</name>
<feature type="transmembrane region" description="Helical" evidence="1">
    <location>
        <begin position="136"/>
        <end position="156"/>
    </location>
</feature>
<feature type="transmembrane region" description="Helical" evidence="1">
    <location>
        <begin position="364"/>
        <end position="382"/>
    </location>
</feature>
<dbReference type="Proteomes" id="UP000198677">
    <property type="component" value="Unassembled WGS sequence"/>
</dbReference>
<dbReference type="EMBL" id="FOAW01000002">
    <property type="protein sequence ID" value="SEK54318.1"/>
    <property type="molecule type" value="Genomic_DNA"/>
</dbReference>
<accession>A0A1H7HVV6</accession>
<keyword evidence="1" id="KW-0812">Transmembrane</keyword>
<organism evidence="2 3">
    <name type="scientific">Rhodococcus maanshanensis</name>
    <dbReference type="NCBI Taxonomy" id="183556"/>
    <lineage>
        <taxon>Bacteria</taxon>
        <taxon>Bacillati</taxon>
        <taxon>Actinomycetota</taxon>
        <taxon>Actinomycetes</taxon>
        <taxon>Mycobacteriales</taxon>
        <taxon>Nocardiaceae</taxon>
        <taxon>Rhodococcus</taxon>
    </lineage>
</organism>
<feature type="transmembrane region" description="Helical" evidence="1">
    <location>
        <begin position="307"/>
        <end position="328"/>
    </location>
</feature>
<keyword evidence="1" id="KW-0472">Membrane</keyword>
<dbReference type="InterPro" id="IPR010640">
    <property type="entry name" value="Low_temperature_requirement_A"/>
</dbReference>
<sequence length="396" mass="42497">MQAMQERSSVSPLELFFDLVFVFALTGVTALMAEDTSARNLVRGVLVMAVLWWSWIGYTWLANVVRADEGFARVAMFFAMGSMFIVALTIPEAFDDLPGGLPGPVVFAVGYFFVRLMHLATFWLASADDPQLRGQLLRFVPSMVAGTTLLLIASQLSGTAQTLMWLAALVADYLGTLFGGAGWRLNSASHFAERYGLIIIVALGESIVSIGIGVTALPISWPIVAGSLLGLAVSGLLWWAYFDTTTLAAERALSAATGETQIRLARGGYTFLHLPMVMGIVLISLGLKKVLNYVGDGSHHTLTDPLYGIPLVALFGGGALFLFGLAGFKAYVTGTMGPVNLGRITTAVVLVALIPLAWHLPALASLGLLTAVLLALILFETVRFAEHRDEIRHGEH</sequence>
<feature type="transmembrane region" description="Helical" evidence="1">
    <location>
        <begin position="195"/>
        <end position="217"/>
    </location>
</feature>
<feature type="transmembrane region" description="Helical" evidence="1">
    <location>
        <begin position="269"/>
        <end position="287"/>
    </location>
</feature>
<keyword evidence="3" id="KW-1185">Reference proteome</keyword>
<proteinExistence type="predicted"/>
<feature type="transmembrane region" description="Helical" evidence="1">
    <location>
        <begin position="12"/>
        <end position="33"/>
    </location>
</feature>
<dbReference type="Pfam" id="PF06772">
    <property type="entry name" value="LtrA"/>
    <property type="match status" value="1"/>
</dbReference>